<accession>A0ABX0QC96</accession>
<reference evidence="6" key="1">
    <citation type="submission" date="2019-09" db="EMBL/GenBank/DDBJ databases">
        <authorList>
            <person name="Jung D.-H."/>
        </authorList>
    </citation>
    <scope>NUCLEOTIDE SEQUENCE [LARGE SCALE GENOMIC DNA]</scope>
    <source>
        <strain evidence="6">JA-25</strain>
    </source>
</reference>
<feature type="chain" id="PRO_5047189830" evidence="3">
    <location>
        <begin position="23"/>
        <end position="969"/>
    </location>
</feature>
<feature type="domain" description="Gylcosyl hydrolase 115 C-terminal" evidence="4">
    <location>
        <begin position="782"/>
        <end position="951"/>
    </location>
</feature>
<evidence type="ECO:0000256" key="2">
    <source>
        <dbReference type="SAM" id="MobiDB-lite"/>
    </source>
</evidence>
<keyword evidence="6" id="KW-1185">Reference proteome</keyword>
<dbReference type="SUPFAM" id="SSF55545">
    <property type="entry name" value="beta-N-acetylhexosaminidase-like domain"/>
    <property type="match status" value="1"/>
</dbReference>
<dbReference type="PANTHER" id="PTHR37842:SF2">
    <property type="entry name" value="GYLCOSYL HYDROLASE 115 C-TERMINAL DOMAIN-CONTAINING PROTEIN"/>
    <property type="match status" value="1"/>
</dbReference>
<dbReference type="Proteomes" id="UP000606008">
    <property type="component" value="Unassembled WGS sequence"/>
</dbReference>
<dbReference type="Gene3D" id="3.20.20.520">
    <property type="entry name" value="Glycosyl hydrolase family 115"/>
    <property type="match status" value="1"/>
</dbReference>
<comment type="caution">
    <text evidence="5">The sequence shown here is derived from an EMBL/GenBank/DDBJ whole genome shotgun (WGS) entry which is preliminary data.</text>
</comment>
<dbReference type="InterPro" id="IPR031924">
    <property type="entry name" value="GH115"/>
</dbReference>
<dbReference type="GO" id="GO:0016787">
    <property type="term" value="F:hydrolase activity"/>
    <property type="evidence" value="ECO:0007669"/>
    <property type="project" value="UniProtKB-KW"/>
</dbReference>
<dbReference type="PANTHER" id="PTHR37842">
    <property type="match status" value="1"/>
</dbReference>
<feature type="region of interest" description="Disordered" evidence="2">
    <location>
        <begin position="948"/>
        <end position="969"/>
    </location>
</feature>
<proteinExistence type="predicted"/>
<dbReference type="InterPro" id="IPR041437">
    <property type="entry name" value="GH115_C"/>
</dbReference>
<evidence type="ECO:0000256" key="1">
    <source>
        <dbReference type="ARBA" id="ARBA00022801"/>
    </source>
</evidence>
<gene>
    <name evidence="5" type="ORF">F7231_07355</name>
</gene>
<dbReference type="Gene3D" id="1.20.58.2150">
    <property type="match status" value="1"/>
</dbReference>
<protein>
    <submittedName>
        <fullName evidence="5">Glycosyl hydrolase</fullName>
    </submittedName>
</protein>
<organism evidence="5 6">
    <name type="scientific">Fibrivirga algicola</name>
    <dbReference type="NCBI Taxonomy" id="2950420"/>
    <lineage>
        <taxon>Bacteria</taxon>
        <taxon>Pseudomonadati</taxon>
        <taxon>Bacteroidota</taxon>
        <taxon>Cytophagia</taxon>
        <taxon>Cytophagales</taxon>
        <taxon>Spirosomataceae</taxon>
        <taxon>Fibrivirga</taxon>
    </lineage>
</organism>
<dbReference type="Pfam" id="PF15979">
    <property type="entry name" value="Glyco_hydro_115"/>
    <property type="match status" value="1"/>
</dbReference>
<dbReference type="InterPro" id="IPR042301">
    <property type="entry name" value="GH115_sf"/>
</dbReference>
<dbReference type="Gene3D" id="2.60.120.1620">
    <property type="match status" value="1"/>
</dbReference>
<dbReference type="RefSeq" id="WP_166691429.1">
    <property type="nucleotide sequence ID" value="NZ_WAEL01000002.1"/>
</dbReference>
<evidence type="ECO:0000313" key="5">
    <source>
        <dbReference type="EMBL" id="NID09985.1"/>
    </source>
</evidence>
<reference evidence="6" key="2">
    <citation type="submission" date="2023-07" db="EMBL/GenBank/DDBJ databases">
        <authorList>
            <person name="Jung D.-H."/>
        </authorList>
    </citation>
    <scope>NUCLEOTIDE SEQUENCE [LARGE SCALE GENOMIC DNA]</scope>
    <source>
        <strain evidence="6">JA-25</strain>
    </source>
</reference>
<dbReference type="Pfam" id="PF17829">
    <property type="entry name" value="GH115_C"/>
    <property type="match status" value="1"/>
</dbReference>
<keyword evidence="1 5" id="KW-0378">Hydrolase</keyword>
<name>A0ABX0QC96_9BACT</name>
<keyword evidence="3" id="KW-0732">Signal</keyword>
<dbReference type="EMBL" id="WAEL01000002">
    <property type="protein sequence ID" value="NID09985.1"/>
    <property type="molecule type" value="Genomic_DNA"/>
</dbReference>
<evidence type="ECO:0000256" key="3">
    <source>
        <dbReference type="SAM" id="SignalP"/>
    </source>
</evidence>
<dbReference type="InterPro" id="IPR029018">
    <property type="entry name" value="Hex-like_dom2"/>
</dbReference>
<evidence type="ECO:0000259" key="4">
    <source>
        <dbReference type="Pfam" id="PF17829"/>
    </source>
</evidence>
<dbReference type="Gene3D" id="3.30.379.10">
    <property type="entry name" value="Chitobiase/beta-hexosaminidase domain 2-like"/>
    <property type="match status" value="1"/>
</dbReference>
<evidence type="ECO:0000313" key="6">
    <source>
        <dbReference type="Proteomes" id="UP000606008"/>
    </source>
</evidence>
<sequence length="969" mass="108195">MFFFFRCLLSVIGLSILLPAVAIDPRSYVSSQKGKGNFALVSNGKATPLVAAETDFPGVMRAVKNLQADIQKVTSAMPVVRTETAGSGKEIVLVGTLGKSPLIDQLVKTQKLNVADLTGKWETFTTQTIEKPFPGVDRALVIVGSDKRGTIYGVYDLSAQIGVSPWNWWADVPVQTQSALYVLPGQHTQGTPAVKYRGIFINDEAPALSGWSKAKFGGFNHKFYEHVFELILRMKGNYLWPAMWGNAFYDDDPMNPKLADEYGVVIGTSHHEPLMRAHDEWRRYGKGQWNYKTNDSTLRAFWRGSVQRMGTNESILSVGMRGDGDEPMSRETATTLLETIVADQRKIIQDVTGKDAAKTPQLWALYKEVQDYYDKGMRVPDDVTLLLCDDNWGNIRKLPAVGTPKRAGGYGIYYHYDYVGGPRNYKWLNTNPIAHTWEQMHLAYEHGVDRIWIVNVGDIKPMEFPIEFFLDYAWNPNKWPADKLDTYTRLWAEKQFGPKHAAAIADMLAKYTKYNARRKPELLSPDTYSLTNYREAETVVAEYNKLLAEAEQIGKQLPVAYQDAYFQLVLHPIKACATVNELYVTTGQNQWYAKQGRAATNDLAARVKQLFEKDAQISRFYNDTLAGGKWSHMMDQTHIGYTYWQQPDKNKMPDVKTLDVPATADMGLAIEGSQAWWPAEAGDAVLPAFDPFTRPTYYIDVFNRGQAPFTYKAEAGAPWLNITSPTGTVTNQTRLLVSIDWKQVPTGTQRTPITISGPDGKRIVVQAVVTNPASPKPDAVIGFVETNGYISIEAEHASRKVETTSVKWQLIPDIGRTASGMTVSPVTAPSIEVLSGTSPHLEYAVNLADSGTVQVQTYLSPSLNFNDNKGLRFAISFDDEAPQVINIHAKETNRIWEQSVANNIRLVPSQHKLTRAGAHILKVWMVDPAVVVQKLVISRGAVKPSYLGPPESYYRPGSPVEQPRESTGR</sequence>
<feature type="signal peptide" evidence="3">
    <location>
        <begin position="1"/>
        <end position="22"/>
    </location>
</feature>